<name>A0A6J4JIF8_9CYAN</name>
<protein>
    <submittedName>
        <fullName evidence="2">Uncharacterized protein</fullName>
    </submittedName>
</protein>
<gene>
    <name evidence="2" type="ORF">AVDCRST_MAG92-3347</name>
</gene>
<evidence type="ECO:0000313" key="2">
    <source>
        <dbReference type="EMBL" id="CAA9278018.1"/>
    </source>
</evidence>
<proteinExistence type="predicted"/>
<feature type="non-terminal residue" evidence="2">
    <location>
        <position position="37"/>
    </location>
</feature>
<organism evidence="2">
    <name type="scientific">uncultured Coleofasciculus sp</name>
    <dbReference type="NCBI Taxonomy" id="1267456"/>
    <lineage>
        <taxon>Bacteria</taxon>
        <taxon>Bacillati</taxon>
        <taxon>Cyanobacteriota</taxon>
        <taxon>Cyanophyceae</taxon>
        <taxon>Coleofasciculales</taxon>
        <taxon>Coleofasciculaceae</taxon>
        <taxon>Coleofasciculus</taxon>
        <taxon>environmental samples</taxon>
    </lineage>
</organism>
<evidence type="ECO:0000256" key="1">
    <source>
        <dbReference type="SAM" id="MobiDB-lite"/>
    </source>
</evidence>
<feature type="region of interest" description="Disordered" evidence="1">
    <location>
        <begin position="1"/>
        <end position="37"/>
    </location>
</feature>
<dbReference type="AlphaFoldDB" id="A0A6J4JIF8"/>
<feature type="non-terminal residue" evidence="2">
    <location>
        <position position="1"/>
    </location>
</feature>
<reference evidence="2" key="1">
    <citation type="submission" date="2020-02" db="EMBL/GenBank/DDBJ databases">
        <authorList>
            <person name="Meier V. D."/>
        </authorList>
    </citation>
    <scope>NUCLEOTIDE SEQUENCE</scope>
    <source>
        <strain evidence="2">AVDCRST_MAG92</strain>
    </source>
</reference>
<sequence length="37" mass="4002">GANKQAVKSVKSTIIPTQKRKSYSNNRAVKSVRASVV</sequence>
<dbReference type="EMBL" id="CADCTM010000561">
    <property type="protein sequence ID" value="CAA9278018.1"/>
    <property type="molecule type" value="Genomic_DNA"/>
</dbReference>
<accession>A0A6J4JIF8</accession>